<dbReference type="InParanoid" id="A0A401GBJ5"/>
<dbReference type="AlphaFoldDB" id="A0A401GBJ5"/>
<dbReference type="Proteomes" id="UP000287166">
    <property type="component" value="Unassembled WGS sequence"/>
</dbReference>
<dbReference type="EMBL" id="BFAD01000002">
    <property type="protein sequence ID" value="GBE79535.1"/>
    <property type="molecule type" value="Genomic_DNA"/>
</dbReference>
<accession>A0A401GBJ5</accession>
<protein>
    <submittedName>
        <fullName evidence="2">Uncharacterized protein</fullName>
    </submittedName>
</protein>
<feature type="region of interest" description="Disordered" evidence="1">
    <location>
        <begin position="1"/>
        <end position="30"/>
    </location>
</feature>
<proteinExistence type="predicted"/>
<dbReference type="RefSeq" id="XP_027610448.1">
    <property type="nucleotide sequence ID" value="XM_027754647.1"/>
</dbReference>
<evidence type="ECO:0000313" key="2">
    <source>
        <dbReference type="EMBL" id="GBE79535.1"/>
    </source>
</evidence>
<evidence type="ECO:0000313" key="3">
    <source>
        <dbReference type="Proteomes" id="UP000287166"/>
    </source>
</evidence>
<sequence>MPGQREAHYELPGVAESARVTRATRTESDRAPWARRELDIFGACAGLPSAVAAQHHLAVLEPQTAADAGLLFYIESVTENKRA</sequence>
<organism evidence="2 3">
    <name type="scientific">Sparassis crispa</name>
    <dbReference type="NCBI Taxonomy" id="139825"/>
    <lineage>
        <taxon>Eukaryota</taxon>
        <taxon>Fungi</taxon>
        <taxon>Dikarya</taxon>
        <taxon>Basidiomycota</taxon>
        <taxon>Agaricomycotina</taxon>
        <taxon>Agaricomycetes</taxon>
        <taxon>Polyporales</taxon>
        <taxon>Sparassidaceae</taxon>
        <taxon>Sparassis</taxon>
    </lineage>
</organism>
<gene>
    <name evidence="2" type="ORF">SCP_0207350</name>
</gene>
<reference evidence="2 3" key="1">
    <citation type="journal article" date="2018" name="Sci. Rep.">
        <title>Genome sequence of the cauliflower mushroom Sparassis crispa (Hanabiratake) and its association with beneficial usage.</title>
        <authorList>
            <person name="Kiyama R."/>
            <person name="Furutani Y."/>
            <person name="Kawaguchi K."/>
            <person name="Nakanishi T."/>
        </authorList>
    </citation>
    <scope>NUCLEOTIDE SEQUENCE [LARGE SCALE GENOMIC DNA]</scope>
</reference>
<dbReference type="GeneID" id="38776452"/>
<evidence type="ECO:0000256" key="1">
    <source>
        <dbReference type="SAM" id="MobiDB-lite"/>
    </source>
</evidence>
<name>A0A401GBJ5_9APHY</name>
<comment type="caution">
    <text evidence="2">The sequence shown here is derived from an EMBL/GenBank/DDBJ whole genome shotgun (WGS) entry which is preliminary data.</text>
</comment>
<keyword evidence="3" id="KW-1185">Reference proteome</keyword>